<dbReference type="PROSITE" id="PS00678">
    <property type="entry name" value="WD_REPEATS_1"/>
    <property type="match status" value="2"/>
</dbReference>
<evidence type="ECO:0008006" key="8">
    <source>
        <dbReference type="Google" id="ProtNLM"/>
    </source>
</evidence>
<reference evidence="6" key="1">
    <citation type="submission" date="2019-08" db="EMBL/GenBank/DDBJ databases">
        <title>The improved chromosome-level genome for the pearl oyster Pinctada fucata martensii using PacBio sequencing and Hi-C.</title>
        <authorList>
            <person name="Zheng Z."/>
        </authorList>
    </citation>
    <scope>NUCLEOTIDE SEQUENCE</scope>
    <source>
        <strain evidence="6">ZZ-2019</strain>
        <tissue evidence="6">Adductor muscle</tissue>
    </source>
</reference>
<accession>A0AA88XR56</accession>
<dbReference type="SUPFAM" id="SSF52540">
    <property type="entry name" value="P-loop containing nucleoside triphosphate hydrolases"/>
    <property type="match status" value="1"/>
</dbReference>
<dbReference type="PANTHER" id="PTHR19871">
    <property type="entry name" value="BETA TRANSDUCIN-RELATED PROTEIN"/>
    <property type="match status" value="1"/>
</dbReference>
<dbReference type="InterPro" id="IPR015943">
    <property type="entry name" value="WD40/YVTN_repeat-like_dom_sf"/>
</dbReference>
<dbReference type="InterPro" id="IPR057588">
    <property type="entry name" value="NWD1/2-like_WH"/>
</dbReference>
<name>A0AA88XR56_PINIB</name>
<dbReference type="PROSITE" id="PS50082">
    <property type="entry name" value="WD_REPEATS_2"/>
    <property type="match status" value="2"/>
</dbReference>
<gene>
    <name evidence="6" type="ORF">FSP39_010788</name>
</gene>
<dbReference type="InterPro" id="IPR052752">
    <property type="entry name" value="NACHT-WD_repeat"/>
</dbReference>
<feature type="repeat" description="WD" evidence="3">
    <location>
        <begin position="1559"/>
        <end position="1600"/>
    </location>
</feature>
<protein>
    <recommendedName>
        <fullName evidence="8">NACHT and WD repeat domain-containing protein 1</fullName>
    </recommendedName>
</protein>
<dbReference type="InterPro" id="IPR025139">
    <property type="entry name" value="DUF4062"/>
</dbReference>
<dbReference type="Gene3D" id="3.40.50.300">
    <property type="entry name" value="P-loop containing nucleotide triphosphate hydrolases"/>
    <property type="match status" value="1"/>
</dbReference>
<dbReference type="EMBL" id="VSWD01000010">
    <property type="protein sequence ID" value="KAK3090305.1"/>
    <property type="molecule type" value="Genomic_DNA"/>
</dbReference>
<keyword evidence="7" id="KW-1185">Reference proteome</keyword>
<organism evidence="6 7">
    <name type="scientific">Pinctada imbricata</name>
    <name type="common">Atlantic pearl-oyster</name>
    <name type="synonym">Pinctada martensii</name>
    <dbReference type="NCBI Taxonomy" id="66713"/>
    <lineage>
        <taxon>Eukaryota</taxon>
        <taxon>Metazoa</taxon>
        <taxon>Spiralia</taxon>
        <taxon>Lophotrochozoa</taxon>
        <taxon>Mollusca</taxon>
        <taxon>Bivalvia</taxon>
        <taxon>Autobranchia</taxon>
        <taxon>Pteriomorphia</taxon>
        <taxon>Pterioida</taxon>
        <taxon>Pterioidea</taxon>
        <taxon>Pteriidae</taxon>
        <taxon>Pinctada</taxon>
    </lineage>
</organism>
<dbReference type="Pfam" id="PF00400">
    <property type="entry name" value="WD40"/>
    <property type="match status" value="3"/>
</dbReference>
<dbReference type="SMART" id="SM00320">
    <property type="entry name" value="WD40"/>
    <property type="match status" value="4"/>
</dbReference>
<dbReference type="InterPro" id="IPR027417">
    <property type="entry name" value="P-loop_NTPase"/>
</dbReference>
<evidence type="ECO:0000256" key="3">
    <source>
        <dbReference type="PROSITE-ProRule" id="PRU00221"/>
    </source>
</evidence>
<dbReference type="SUPFAM" id="SSF50998">
    <property type="entry name" value="Quinoprotein alcohol dehydrogenase-like"/>
    <property type="match status" value="1"/>
</dbReference>
<dbReference type="Proteomes" id="UP001186944">
    <property type="component" value="Unassembled WGS sequence"/>
</dbReference>
<dbReference type="InterPro" id="IPR019775">
    <property type="entry name" value="WD40_repeat_CS"/>
</dbReference>
<evidence type="ECO:0000256" key="1">
    <source>
        <dbReference type="ARBA" id="ARBA00022574"/>
    </source>
</evidence>
<dbReference type="PROSITE" id="PS50294">
    <property type="entry name" value="WD_REPEATS_REGION"/>
    <property type="match status" value="1"/>
</dbReference>
<comment type="caution">
    <text evidence="6">The sequence shown here is derived from an EMBL/GenBank/DDBJ whole genome shotgun (WGS) entry which is preliminary data.</text>
</comment>
<feature type="domain" description="NWD1/2-like winged helix-turn-helix" evidence="5">
    <location>
        <begin position="590"/>
        <end position="705"/>
    </location>
</feature>
<dbReference type="PANTHER" id="PTHR19871:SF14">
    <property type="entry name" value="DUF4062 DOMAIN-CONTAINING PROTEIN"/>
    <property type="match status" value="1"/>
</dbReference>
<evidence type="ECO:0000313" key="6">
    <source>
        <dbReference type="EMBL" id="KAK3090305.1"/>
    </source>
</evidence>
<keyword evidence="2" id="KW-0677">Repeat</keyword>
<dbReference type="Pfam" id="PF25469">
    <property type="entry name" value="WHD_NWD1"/>
    <property type="match status" value="1"/>
</dbReference>
<sequence length="1651" mass="187424">MMLNGTLEKLPNLPRSVVRIFISSTFSDMRAERNTLAKDVFPQLKKFCAQNNLDFQVVDMRWGVTEDSQNDHTVEKICLLEVENCQKMSVGPNFVVSQHCLLEVENCQKMYVGPNFVVSQHCLLEVENCQKISVGPNFVVSRHCLLVVENCQKMSVGPNFVAIIGDRYGFRPIPTEIDRDMYDTLHGLATEHKLQDTKLLDTWYKLDENALPPTYILQPIRSQFTFYGDHSPGCEEVRKKDTDNWQHTFQLLQNVLRESATLAYKNKKISEEILHAFFLAVTELEIRHGILKVKEPETSCLVFHRELRDAGDLEDRLVQRHFDCISVNDQMARNEEVRRLQAELKERIKRKMGKTGIKEFKVTWRDGGINPKLHKDHEMYLDQFCKELYSGVVNLTENAVLRQQNKIRYSEYYSEYQEVLHHLHFCQVKCETFCGREDVLQSIKGYLNDASMRKPLVLHAASGGGKTSVMAMAMKSLKTWYKGKSYVGVVRFLGTSPLSSNIYDVLRSVCGQLADNAGIIMEPVGYKSMRNIVDYMPRFFRQVSTALKCPLVILLDSLDQLSKTHDAYSMSWLPLSLPSNVNPEHELVLQDSVRGAINMLFDNLETKFGSIVTSHTLGYFTIALNGISENELEDVLSCDDEALNDLYRYHDPPVEGIVRCPPVIVARIQYDIKEYIVERMSHGKYTKNWYHRQFVETAKARYCTGLEGEKLHRNMCEIYMGENGVNRSITLTRRKLTVPDADRQVTPQPVEPKNRRMLMCLPYHVIHAGKQLPEKFAKENCFCNFKYLRSLLQICHVDVLVDFLSEYLEKNEDEEIQKLRNFFAVLRPDNTRPVMLAINLLACVATETQNVYLKSLLDQAENFLLSEKKPVLIPVYPCLAPRRDTSAALSDIPEDVVTVLSECGEGVLLRLHGDKYEKEEELIHGIYEFSTKNLTLVNLPVITDQNIFPLLDKSGKTVVYTDERSLHVLPMGSNKTHSKKLTDFDPSVNGQGVLSMEYSSDTQYVVLLFENSQLLLVEPTGLQVVGKWTLQDNPEDICGILCTGAENLQIIVASTTISGITKAECGKWQFLTADSQEENAHMVDENISKKQVGLCMSERLYFGGFNREEDAVITTWSLKNKQEVSKIQLPSKICSISPAKSRPDAGVVLETGQVWLLNLDSGSITYKLVTDNPTYELSISWLHHLAMLGDTKGQIYLFDTNTGQEKGSFPAHVHSLSLLQTLDDFVITHSRNDDLKIWSLVEIIEDIRENTGEKSKEIDGLLAEKHVKCFDIHPNGKELMTVCDKGILRVWNMEETKLTKEMSIGIAPSKLCITNDGIMIVLDKVQKHIAAIDTEDMKVLNIEFPTCVMDFVPNKKQTTVYMISQGKKHQDVGQLDLSTMTYKSKFPLKPSIKYASLDILLSGSERYLVLQSELTKEGYDQVISSCKKQGSFLPQHHPYQFMAVDLSQANGGLMYCYRVMTKIPHLGEAICATSGNTMVATTRRWVIFWDIVVGKADQRVSKNKDIGMMYSPHWVEIEGTSKAMVLSPDGNILVTGSEDGFVFIWEMDTGFPVGEQAPKTKHSSPVRKLAISPDSLWLLSACKNGILKMWDISTATEIFSIALHGEVKDMKFSSDSEHVVIWIGSHMTRVLVYRLHVAEKGKKTVINVSNK</sequence>
<proteinExistence type="predicted"/>
<evidence type="ECO:0000259" key="4">
    <source>
        <dbReference type="Pfam" id="PF13271"/>
    </source>
</evidence>
<feature type="domain" description="DUF4062" evidence="4">
    <location>
        <begin position="19"/>
        <end position="86"/>
    </location>
</feature>
<evidence type="ECO:0000259" key="5">
    <source>
        <dbReference type="Pfam" id="PF25469"/>
    </source>
</evidence>
<dbReference type="InterPro" id="IPR011047">
    <property type="entry name" value="Quinoprotein_ADH-like_sf"/>
</dbReference>
<evidence type="ECO:0000256" key="2">
    <source>
        <dbReference type="ARBA" id="ARBA00022737"/>
    </source>
</evidence>
<evidence type="ECO:0000313" key="7">
    <source>
        <dbReference type="Proteomes" id="UP001186944"/>
    </source>
</evidence>
<dbReference type="Gene3D" id="2.130.10.10">
    <property type="entry name" value="YVTN repeat-like/Quinoprotein amine dehydrogenase"/>
    <property type="match status" value="2"/>
</dbReference>
<feature type="repeat" description="WD" evidence="3">
    <location>
        <begin position="1523"/>
        <end position="1555"/>
    </location>
</feature>
<dbReference type="Pfam" id="PF13271">
    <property type="entry name" value="DUF4062"/>
    <property type="match status" value="1"/>
</dbReference>
<dbReference type="InterPro" id="IPR001680">
    <property type="entry name" value="WD40_rpt"/>
</dbReference>
<keyword evidence="1 3" id="KW-0853">WD repeat</keyword>